<name>I4ANV7_BERLS</name>
<dbReference type="RefSeq" id="WP_014799070.1">
    <property type="nucleotide sequence ID" value="NC_018018.1"/>
</dbReference>
<organism evidence="10 11">
    <name type="scientific">Bernardetia litoralis (strain ATCC 23117 / DSM 6794 / NBRC 15988 / NCIMB 1366 / Fx l1 / Sio-4)</name>
    <name type="common">Flexibacter litoralis</name>
    <dbReference type="NCBI Taxonomy" id="880071"/>
    <lineage>
        <taxon>Bacteria</taxon>
        <taxon>Pseudomonadati</taxon>
        <taxon>Bacteroidota</taxon>
        <taxon>Cytophagia</taxon>
        <taxon>Cytophagales</taxon>
        <taxon>Bernardetiaceae</taxon>
        <taxon>Bernardetia</taxon>
    </lineage>
</organism>
<dbReference type="OrthoDB" id="9804217at2"/>
<evidence type="ECO:0000313" key="10">
    <source>
        <dbReference type="EMBL" id="AFM05642.1"/>
    </source>
</evidence>
<dbReference type="Pfam" id="PF00218">
    <property type="entry name" value="IGPS"/>
    <property type="match status" value="1"/>
</dbReference>
<evidence type="ECO:0000259" key="9">
    <source>
        <dbReference type="Pfam" id="PF00218"/>
    </source>
</evidence>
<dbReference type="KEGG" id="fli:Fleli_3313"/>
<evidence type="ECO:0000256" key="2">
    <source>
        <dbReference type="ARBA" id="ARBA00004696"/>
    </source>
</evidence>
<dbReference type="EMBL" id="CP003345">
    <property type="protein sequence ID" value="AFM05642.1"/>
    <property type="molecule type" value="Genomic_DNA"/>
</dbReference>
<evidence type="ECO:0000256" key="4">
    <source>
        <dbReference type="ARBA" id="ARBA00022605"/>
    </source>
</evidence>
<dbReference type="STRING" id="880071.Fleli_3313"/>
<gene>
    <name evidence="10" type="ordered locus">Fleli_3313</name>
</gene>
<dbReference type="GO" id="GO:0000162">
    <property type="term" value="P:L-tryptophan biosynthetic process"/>
    <property type="evidence" value="ECO:0007669"/>
    <property type="project" value="UniProtKB-UniPathway"/>
</dbReference>
<dbReference type="FunFam" id="3.20.20.70:FF:000024">
    <property type="entry name" value="Indole-3-glycerol phosphate synthase"/>
    <property type="match status" value="1"/>
</dbReference>
<dbReference type="AlphaFoldDB" id="I4ANV7"/>
<dbReference type="NCBIfam" id="NF001377">
    <property type="entry name" value="PRK00278.2-4"/>
    <property type="match status" value="1"/>
</dbReference>
<keyword evidence="7" id="KW-0057">Aromatic amino acid biosynthesis</keyword>
<protein>
    <recommendedName>
        <fullName evidence="3">indole-3-glycerol-phosphate synthase</fullName>
        <ecNumber evidence="3">4.1.1.48</ecNumber>
    </recommendedName>
</protein>
<dbReference type="InterPro" id="IPR011060">
    <property type="entry name" value="RibuloseP-bd_barrel"/>
</dbReference>
<keyword evidence="6" id="KW-0822">Tryptophan biosynthesis</keyword>
<keyword evidence="8 10" id="KW-0456">Lyase</keyword>
<evidence type="ECO:0000256" key="3">
    <source>
        <dbReference type="ARBA" id="ARBA00012362"/>
    </source>
</evidence>
<dbReference type="InterPro" id="IPR013798">
    <property type="entry name" value="Indole-3-glycerol_P_synth_dom"/>
</dbReference>
<dbReference type="SUPFAM" id="SSF51366">
    <property type="entry name" value="Ribulose-phoshate binding barrel"/>
    <property type="match status" value="1"/>
</dbReference>
<dbReference type="PATRIC" id="fig|880071.3.peg.3316"/>
<dbReference type="CDD" id="cd00331">
    <property type="entry name" value="IGPS"/>
    <property type="match status" value="1"/>
</dbReference>
<comment type="catalytic activity">
    <reaction evidence="1">
        <text>1-(2-carboxyphenylamino)-1-deoxy-D-ribulose 5-phosphate + H(+) = (1S,2R)-1-C-(indol-3-yl)glycerol 3-phosphate + CO2 + H2O</text>
        <dbReference type="Rhea" id="RHEA:23476"/>
        <dbReference type="ChEBI" id="CHEBI:15377"/>
        <dbReference type="ChEBI" id="CHEBI:15378"/>
        <dbReference type="ChEBI" id="CHEBI:16526"/>
        <dbReference type="ChEBI" id="CHEBI:58613"/>
        <dbReference type="ChEBI" id="CHEBI:58866"/>
        <dbReference type="EC" id="4.1.1.48"/>
    </reaction>
</comment>
<evidence type="ECO:0000256" key="7">
    <source>
        <dbReference type="ARBA" id="ARBA00023141"/>
    </source>
</evidence>
<dbReference type="GO" id="GO:0004640">
    <property type="term" value="F:phosphoribosylanthranilate isomerase activity"/>
    <property type="evidence" value="ECO:0007669"/>
    <property type="project" value="TreeGrafter"/>
</dbReference>
<dbReference type="PROSITE" id="PS00614">
    <property type="entry name" value="IGPS"/>
    <property type="match status" value="1"/>
</dbReference>
<evidence type="ECO:0000256" key="1">
    <source>
        <dbReference type="ARBA" id="ARBA00001633"/>
    </source>
</evidence>
<proteinExistence type="predicted"/>
<feature type="domain" description="Indole-3-glycerol phosphate synthase" evidence="9">
    <location>
        <begin position="2"/>
        <end position="260"/>
    </location>
</feature>
<evidence type="ECO:0000256" key="5">
    <source>
        <dbReference type="ARBA" id="ARBA00022793"/>
    </source>
</evidence>
<evidence type="ECO:0000256" key="6">
    <source>
        <dbReference type="ARBA" id="ARBA00022822"/>
    </source>
</evidence>
<keyword evidence="5" id="KW-0210">Decarboxylase</keyword>
<dbReference type="HOGENOM" id="CLU_034247_2_0_10"/>
<sequence>MLEKIILHKHKEVALLKKEISIESLKQKPFFNRKTISFKNAIRNGSGIIAEFKRKSPSKGIINDSVDVIEITQGYASAGASALSVLTDTEFFGGQISDLEIARSYNEIPILRKDFMIDEFQIYRAKASGADLILLIAAVLSPKKCLELAQKAKELNLEILLEIHAEEELEQVKEIAHLVDAVGVNNRNLKTFTVDIEESMRLFDKIQKIKQGSKNDFVVISESGLSEVETVLKLKEKGFQGFLMGEHFMKHQNPAKACKEFIEKL</sequence>
<dbReference type="Gene3D" id="3.20.20.70">
    <property type="entry name" value="Aldolase class I"/>
    <property type="match status" value="1"/>
</dbReference>
<evidence type="ECO:0000313" key="11">
    <source>
        <dbReference type="Proteomes" id="UP000006054"/>
    </source>
</evidence>
<dbReference type="PANTHER" id="PTHR22854:SF2">
    <property type="entry name" value="INDOLE-3-GLYCEROL-PHOSPHATE SYNTHASE"/>
    <property type="match status" value="1"/>
</dbReference>
<dbReference type="UniPathway" id="UPA00035">
    <property type="reaction ID" value="UER00043"/>
</dbReference>
<dbReference type="EC" id="4.1.1.48" evidence="3"/>
<evidence type="ECO:0000256" key="8">
    <source>
        <dbReference type="ARBA" id="ARBA00023239"/>
    </source>
</evidence>
<dbReference type="InterPro" id="IPR001468">
    <property type="entry name" value="Indole-3-GlycerolPSynthase_CS"/>
</dbReference>
<keyword evidence="11" id="KW-1185">Reference proteome</keyword>
<dbReference type="GO" id="GO:0004425">
    <property type="term" value="F:indole-3-glycerol-phosphate synthase activity"/>
    <property type="evidence" value="ECO:0007669"/>
    <property type="project" value="UniProtKB-EC"/>
</dbReference>
<accession>I4ANV7</accession>
<dbReference type="Proteomes" id="UP000006054">
    <property type="component" value="Chromosome"/>
</dbReference>
<dbReference type="InterPro" id="IPR013785">
    <property type="entry name" value="Aldolase_TIM"/>
</dbReference>
<comment type="pathway">
    <text evidence="2">Amino-acid biosynthesis; L-tryptophan biosynthesis; L-tryptophan from chorismate: step 4/5.</text>
</comment>
<dbReference type="PANTHER" id="PTHR22854">
    <property type="entry name" value="TRYPTOPHAN BIOSYNTHESIS PROTEIN"/>
    <property type="match status" value="1"/>
</dbReference>
<keyword evidence="4" id="KW-0028">Amino-acid biosynthesis</keyword>
<dbReference type="eggNOG" id="COG0134">
    <property type="taxonomic scope" value="Bacteria"/>
</dbReference>
<dbReference type="InterPro" id="IPR045186">
    <property type="entry name" value="Indole-3-glycerol_P_synth"/>
</dbReference>
<reference evidence="11" key="1">
    <citation type="submission" date="2012-06" db="EMBL/GenBank/DDBJ databases">
        <title>The complete genome of Flexibacter litoralis DSM 6794.</title>
        <authorList>
            <person name="Lucas S."/>
            <person name="Copeland A."/>
            <person name="Lapidus A."/>
            <person name="Glavina del Rio T."/>
            <person name="Dalin E."/>
            <person name="Tice H."/>
            <person name="Bruce D."/>
            <person name="Goodwin L."/>
            <person name="Pitluck S."/>
            <person name="Peters L."/>
            <person name="Ovchinnikova G."/>
            <person name="Lu M."/>
            <person name="Kyrpides N."/>
            <person name="Mavromatis K."/>
            <person name="Ivanova N."/>
            <person name="Brettin T."/>
            <person name="Detter J.C."/>
            <person name="Han C."/>
            <person name="Larimer F."/>
            <person name="Land M."/>
            <person name="Hauser L."/>
            <person name="Markowitz V."/>
            <person name="Cheng J.-F."/>
            <person name="Hugenholtz P."/>
            <person name="Woyke T."/>
            <person name="Wu D."/>
            <person name="Spring S."/>
            <person name="Lang E."/>
            <person name="Kopitz M."/>
            <person name="Brambilla E."/>
            <person name="Klenk H.-P."/>
            <person name="Eisen J.A."/>
        </authorList>
    </citation>
    <scope>NUCLEOTIDE SEQUENCE [LARGE SCALE GENOMIC DNA]</scope>
    <source>
        <strain evidence="11">ATCC 23117 / DSM 6794 / NBRC 15988 / NCIMB 1366 / Sio-4</strain>
    </source>
</reference>